<dbReference type="Pfam" id="PF15891">
    <property type="entry name" value="Nuc_deoxyri_tr2"/>
    <property type="match status" value="1"/>
</dbReference>
<protein>
    <submittedName>
        <fullName evidence="2">Uncharacterized protein</fullName>
    </submittedName>
</protein>
<keyword evidence="3" id="KW-1185">Reference proteome</keyword>
<sequence length="384" mass="43788">NEIIEEINNYSLDSDSESTGLTFEQFCILAADFKRLRGSTNIIRANPKKHSLSKSSSFINDEIRVKNATNKNIFKRSSSSPADRLGPEVFLGGSCNPTTWRADVAIPILQKLGISFYNPQVSEWTPDLIELEQKAKEKAKVLFFVMDSQTRATAGAIEAAHIAAQNPRQLVLVLHPYKMNQQIFKETISIQEYYDLQRNQQILKEMVTRRGLFVLEDISSGLERTKEIVTGARESSSNVRTVLNVVWRAFTRVLNLKERSITIQQCEKALRSLGYTQNLLTTLNLTQVIFLSQQYKQKSQLKKMFTNKFQIFFEDFCIITAYFSILQQEVYDSGCTSPIKGMIAPHPPIYLANVQVVPFILPFATFLQLVIHSFFACMLTRSNR</sequence>
<dbReference type="GO" id="GO:0005886">
    <property type="term" value="C:plasma membrane"/>
    <property type="evidence" value="ECO:0007669"/>
    <property type="project" value="TreeGrafter"/>
</dbReference>
<evidence type="ECO:0000256" key="1">
    <source>
        <dbReference type="SAM" id="Phobius"/>
    </source>
</evidence>
<evidence type="ECO:0000313" key="3">
    <source>
        <dbReference type="Proteomes" id="UP000015102"/>
    </source>
</evidence>
<dbReference type="HOGENOM" id="CLU_720763_0_0_1"/>
<dbReference type="AlphaFoldDB" id="T1GVN7"/>
<dbReference type="Proteomes" id="UP000015102">
    <property type="component" value="Unassembled WGS sequence"/>
</dbReference>
<keyword evidence="1" id="KW-0472">Membrane</keyword>
<name>T1GVN7_MEGSC</name>
<dbReference type="PANTHER" id="PTHR36300">
    <property type="entry name" value="RAW, ISOFORM A"/>
    <property type="match status" value="1"/>
</dbReference>
<feature type="transmembrane region" description="Helical" evidence="1">
    <location>
        <begin position="359"/>
        <end position="379"/>
    </location>
</feature>
<dbReference type="OMA" id="ITIQQCE"/>
<dbReference type="STRING" id="36166.T1GVN7"/>
<accession>T1GVN7</accession>
<proteinExistence type="predicted"/>
<dbReference type="EnsemblMetazoa" id="MESCA007849-RA">
    <property type="protein sequence ID" value="MESCA007849-PA"/>
    <property type="gene ID" value="MESCA007849"/>
</dbReference>
<keyword evidence="1" id="KW-1133">Transmembrane helix</keyword>
<evidence type="ECO:0000313" key="2">
    <source>
        <dbReference type="EnsemblMetazoa" id="MESCA007849-PA"/>
    </source>
</evidence>
<organism evidence="2 3">
    <name type="scientific">Megaselia scalaris</name>
    <name type="common">Humpbacked fly</name>
    <name type="synonym">Phora scalaris</name>
    <dbReference type="NCBI Taxonomy" id="36166"/>
    <lineage>
        <taxon>Eukaryota</taxon>
        <taxon>Metazoa</taxon>
        <taxon>Ecdysozoa</taxon>
        <taxon>Arthropoda</taxon>
        <taxon>Hexapoda</taxon>
        <taxon>Insecta</taxon>
        <taxon>Pterygota</taxon>
        <taxon>Neoptera</taxon>
        <taxon>Endopterygota</taxon>
        <taxon>Diptera</taxon>
        <taxon>Brachycera</taxon>
        <taxon>Muscomorpha</taxon>
        <taxon>Platypezoidea</taxon>
        <taxon>Phoridae</taxon>
        <taxon>Megaseliini</taxon>
        <taxon>Megaselia</taxon>
    </lineage>
</organism>
<dbReference type="Gene3D" id="3.40.50.450">
    <property type="match status" value="1"/>
</dbReference>
<dbReference type="EMBL" id="CAQQ02189452">
    <property type="status" value="NOT_ANNOTATED_CDS"/>
    <property type="molecule type" value="Genomic_DNA"/>
</dbReference>
<dbReference type="FunFam" id="3.40.50.450:FF:000017">
    <property type="entry name" value="Raw, isoform D"/>
    <property type="match status" value="1"/>
</dbReference>
<reference evidence="3" key="1">
    <citation type="submission" date="2013-02" db="EMBL/GenBank/DDBJ databases">
        <authorList>
            <person name="Hughes D."/>
        </authorList>
    </citation>
    <scope>NUCLEOTIDE SEQUENCE</scope>
    <source>
        <strain>Durham</strain>
        <strain evidence="3">NC isolate 2 -- Noor lab</strain>
    </source>
</reference>
<dbReference type="PANTHER" id="PTHR36300:SF1">
    <property type="entry name" value="RAW, ISOFORM A"/>
    <property type="match status" value="1"/>
</dbReference>
<keyword evidence="1" id="KW-0812">Transmembrane</keyword>
<reference evidence="2" key="2">
    <citation type="submission" date="2015-06" db="UniProtKB">
        <authorList>
            <consortium name="EnsemblMetazoa"/>
        </authorList>
    </citation>
    <scope>IDENTIFICATION</scope>
</reference>
<dbReference type="InterPro" id="IPR039470">
    <property type="entry name" value="Nuc_deoxyri_tr2"/>
</dbReference>